<reference evidence="3 4" key="1">
    <citation type="submission" date="2018-10" db="EMBL/GenBank/DDBJ databases">
        <title>Genomic Encyclopedia of Type Strains, Phase IV (KMG-IV): sequencing the most valuable type-strain genomes for metagenomic binning, comparative biology and taxonomic classification.</title>
        <authorList>
            <person name="Goeker M."/>
        </authorList>
    </citation>
    <scope>NUCLEOTIDE SEQUENCE [LARGE SCALE GENOMIC DNA]</scope>
    <source>
        <strain evidence="3 4">DSM 25586</strain>
    </source>
</reference>
<keyword evidence="3" id="KW-0255">Endonuclease</keyword>
<dbReference type="AlphaFoldDB" id="A0A495EHG0"/>
<dbReference type="InterPro" id="IPR011335">
    <property type="entry name" value="Restrct_endonuc-II-like"/>
</dbReference>
<dbReference type="InterPro" id="IPR007569">
    <property type="entry name" value="DUF559"/>
</dbReference>
<protein>
    <submittedName>
        <fullName evidence="3">Very-short-patch-repair endonuclease</fullName>
    </submittedName>
</protein>
<dbReference type="Proteomes" id="UP000276055">
    <property type="component" value="Unassembled WGS sequence"/>
</dbReference>
<dbReference type="InterPro" id="IPR025159">
    <property type="entry name" value="AbiEi_N"/>
</dbReference>
<gene>
    <name evidence="3" type="ORF">C8D78_2947</name>
</gene>
<dbReference type="GO" id="GO:0004519">
    <property type="term" value="F:endonuclease activity"/>
    <property type="evidence" value="ECO:0007669"/>
    <property type="project" value="UniProtKB-KW"/>
</dbReference>
<proteinExistence type="predicted"/>
<comment type="caution">
    <text evidence="3">The sequence shown here is derived from an EMBL/GenBank/DDBJ whole genome shotgun (WGS) entry which is preliminary data.</text>
</comment>
<dbReference type="EMBL" id="RBIR01000007">
    <property type="protein sequence ID" value="RKR15427.1"/>
    <property type="molecule type" value="Genomic_DNA"/>
</dbReference>
<dbReference type="Pfam" id="PF04480">
    <property type="entry name" value="DUF559"/>
    <property type="match status" value="1"/>
</dbReference>
<evidence type="ECO:0000313" key="3">
    <source>
        <dbReference type="EMBL" id="RKR15427.1"/>
    </source>
</evidence>
<organism evidence="3 4">
    <name type="scientific">Arthrobacter oryzae</name>
    <dbReference type="NCBI Taxonomy" id="409290"/>
    <lineage>
        <taxon>Bacteria</taxon>
        <taxon>Bacillati</taxon>
        <taxon>Actinomycetota</taxon>
        <taxon>Actinomycetes</taxon>
        <taxon>Micrococcales</taxon>
        <taxon>Micrococcaceae</taxon>
        <taxon>Arthrobacter</taxon>
    </lineage>
</organism>
<evidence type="ECO:0000259" key="1">
    <source>
        <dbReference type="Pfam" id="PF04480"/>
    </source>
</evidence>
<evidence type="ECO:0000259" key="2">
    <source>
        <dbReference type="Pfam" id="PF13338"/>
    </source>
</evidence>
<dbReference type="SUPFAM" id="SSF52980">
    <property type="entry name" value="Restriction endonuclease-like"/>
    <property type="match status" value="1"/>
</dbReference>
<feature type="domain" description="AbiEi antitoxin N-terminal" evidence="2">
    <location>
        <begin position="20"/>
        <end position="55"/>
    </location>
</feature>
<accession>A0A495EHG0</accession>
<name>A0A495EHG0_9MICC</name>
<evidence type="ECO:0000313" key="4">
    <source>
        <dbReference type="Proteomes" id="UP000276055"/>
    </source>
</evidence>
<dbReference type="Pfam" id="PF13338">
    <property type="entry name" value="AbiEi_4"/>
    <property type="match status" value="1"/>
</dbReference>
<dbReference type="Gene3D" id="3.40.960.10">
    <property type="entry name" value="VSR Endonuclease"/>
    <property type="match status" value="1"/>
</dbReference>
<sequence length="281" mass="31175">MRERKPMDIAKALNICGGAARRPSLARLGIDDAALRRAVRSGTVQQPCRGLYALPTAAPDYVALLQRRQLLTCVSAAPFYRLWALEQTGLRHVYHRRGDAVGAESGHGGLLFEPHPHRPVAALGDVLIHALRCVPFRESLVMVECAVGRGDMTLDFLRERLPGTRNGRAREILEWVDRGSESLLETLARTYFRQAGIRVEPQVHIDGVGSVDLLLEGKLIVELDGRHHGDWAQVRKDQRRNNRSVVQGYVVLRYYYADVVHDPAAMVAEVLTVLAGVKSPG</sequence>
<feature type="domain" description="DUF559" evidence="1">
    <location>
        <begin position="196"/>
        <end position="274"/>
    </location>
</feature>
<keyword evidence="3" id="KW-0378">Hydrolase</keyword>
<keyword evidence="3" id="KW-0540">Nuclease</keyword>